<evidence type="ECO:0000256" key="2">
    <source>
        <dbReference type="SAM" id="SignalP"/>
    </source>
</evidence>
<dbReference type="Pfam" id="PF02321">
    <property type="entry name" value="OEP"/>
    <property type="match status" value="2"/>
</dbReference>
<dbReference type="PANTHER" id="PTHR30203:SF24">
    <property type="entry name" value="BLR4935 PROTEIN"/>
    <property type="match status" value="1"/>
</dbReference>
<dbReference type="SUPFAM" id="SSF56954">
    <property type="entry name" value="Outer membrane efflux proteins (OEP)"/>
    <property type="match status" value="1"/>
</dbReference>
<keyword evidence="4" id="KW-1185">Reference proteome</keyword>
<dbReference type="PANTHER" id="PTHR30203">
    <property type="entry name" value="OUTER MEMBRANE CATION EFFLUX PROTEIN"/>
    <property type="match status" value="1"/>
</dbReference>
<protein>
    <submittedName>
        <fullName evidence="3">TolC family protein</fullName>
    </submittedName>
</protein>
<dbReference type="RefSeq" id="WP_206559911.1">
    <property type="nucleotide sequence ID" value="NZ_JAFKCZ010000005.1"/>
</dbReference>
<accession>A0A939DDY0</accession>
<dbReference type="AlphaFoldDB" id="A0A939DDY0"/>
<dbReference type="InterPro" id="IPR003423">
    <property type="entry name" value="OMP_efflux"/>
</dbReference>
<feature type="signal peptide" evidence="2">
    <location>
        <begin position="1"/>
        <end position="31"/>
    </location>
</feature>
<gene>
    <name evidence="3" type="ORF">JYP50_07670</name>
</gene>
<proteinExistence type="inferred from homology"/>
<dbReference type="Gene3D" id="1.20.1600.10">
    <property type="entry name" value="Outer membrane efflux proteins (OEP)"/>
    <property type="match status" value="1"/>
</dbReference>
<comment type="caution">
    <text evidence="3">The sequence shown here is derived from an EMBL/GenBank/DDBJ whole genome shotgun (WGS) entry which is preliminary data.</text>
</comment>
<organism evidence="3 4">
    <name type="scientific">Parahaliea mediterranea</name>
    <dbReference type="NCBI Taxonomy" id="651086"/>
    <lineage>
        <taxon>Bacteria</taxon>
        <taxon>Pseudomonadati</taxon>
        <taxon>Pseudomonadota</taxon>
        <taxon>Gammaproteobacteria</taxon>
        <taxon>Cellvibrionales</taxon>
        <taxon>Halieaceae</taxon>
        <taxon>Parahaliea</taxon>
    </lineage>
</organism>
<evidence type="ECO:0000313" key="4">
    <source>
        <dbReference type="Proteomes" id="UP000664303"/>
    </source>
</evidence>
<dbReference type="EMBL" id="JAFKCZ010000005">
    <property type="protein sequence ID" value="MBN7796463.1"/>
    <property type="molecule type" value="Genomic_DNA"/>
</dbReference>
<dbReference type="Proteomes" id="UP000664303">
    <property type="component" value="Unassembled WGS sequence"/>
</dbReference>
<dbReference type="InterPro" id="IPR010131">
    <property type="entry name" value="MdtP/NodT-like"/>
</dbReference>
<name>A0A939DDY0_9GAMM</name>
<reference evidence="3" key="1">
    <citation type="submission" date="2021-02" db="EMBL/GenBank/DDBJ databases">
        <title>PHA producing bacteria isolated from coastal sediment in Guangdong, Shenzhen.</title>
        <authorList>
            <person name="Zheng W."/>
            <person name="Yu S."/>
            <person name="Huang Y."/>
        </authorList>
    </citation>
    <scope>NUCLEOTIDE SEQUENCE</scope>
    <source>
        <strain evidence="3">TN14-10</strain>
    </source>
</reference>
<evidence type="ECO:0000256" key="1">
    <source>
        <dbReference type="ARBA" id="ARBA00007613"/>
    </source>
</evidence>
<dbReference type="GO" id="GO:0015562">
    <property type="term" value="F:efflux transmembrane transporter activity"/>
    <property type="evidence" value="ECO:0007669"/>
    <property type="project" value="InterPro"/>
</dbReference>
<keyword evidence="2" id="KW-0732">Signal</keyword>
<sequence length="430" mass="47323">MLFVTSTRWRAPVRLRAILLCVAALPGLSLAADRPLTLAEAGQRTIDQNPRLAVFKWRFGELQARRETAALRPQTALSLEAENVAGSGAQSGFESAELTLALSSVIELGGKATARVAVADARLALAEARRQAQALDLLGEVTRRFITTQALQAKLEVAAEAQALAATSHELVRLRVERGGAPEAEVLRARAEQARAGLRRDAIEAELASEKLALATLWGADAADFDRLRGNLFEFTDPGPFEPLYERVSRSPTIRVFGERRRLRQAELDLARARSRQDIGWSAGVRRFEDSGDTAMTFGISTPLFSRRRSEGEVQAAMAARSMVDYREQADLLELRARLYDAWQGYRQGSAAAVKLRDDVLPALERALEQTREAYQRGRYSYRDWIDAQRDLLDARLTTIDAASNALLNLALMEQLTGTAVANPPPSADE</sequence>
<comment type="similarity">
    <text evidence="1">Belongs to the outer membrane factor (OMF) (TC 1.B.17) family.</text>
</comment>
<evidence type="ECO:0000313" key="3">
    <source>
        <dbReference type="EMBL" id="MBN7796463.1"/>
    </source>
</evidence>
<feature type="chain" id="PRO_5037036729" evidence="2">
    <location>
        <begin position="32"/>
        <end position="430"/>
    </location>
</feature>